<evidence type="ECO:0000256" key="7">
    <source>
        <dbReference type="ARBA" id="ARBA00023065"/>
    </source>
</evidence>
<keyword evidence="13" id="KW-1185">Reference proteome</keyword>
<evidence type="ECO:0000256" key="11">
    <source>
        <dbReference type="ARBA" id="ARBA00033369"/>
    </source>
</evidence>
<dbReference type="PRINTS" id="PR00125">
    <property type="entry name" value="ATPASEDELTA"/>
</dbReference>
<comment type="similarity">
    <text evidence="2">Belongs to the ATPase delta chain family.</text>
</comment>
<evidence type="ECO:0000256" key="2">
    <source>
        <dbReference type="ARBA" id="ARBA00007046"/>
    </source>
</evidence>
<dbReference type="Proteomes" id="UP001107558">
    <property type="component" value="Chromosome 1"/>
</dbReference>
<evidence type="ECO:0000256" key="10">
    <source>
        <dbReference type="ARBA" id="ARBA00023310"/>
    </source>
</evidence>
<organism evidence="12 13">
    <name type="scientific">Polypedilum vanderplanki</name>
    <name type="common">Sleeping chironomid midge</name>
    <dbReference type="NCBI Taxonomy" id="319348"/>
    <lineage>
        <taxon>Eukaryota</taxon>
        <taxon>Metazoa</taxon>
        <taxon>Ecdysozoa</taxon>
        <taxon>Arthropoda</taxon>
        <taxon>Hexapoda</taxon>
        <taxon>Insecta</taxon>
        <taxon>Pterygota</taxon>
        <taxon>Neoptera</taxon>
        <taxon>Endopterygota</taxon>
        <taxon>Diptera</taxon>
        <taxon>Nematocera</taxon>
        <taxon>Chironomoidea</taxon>
        <taxon>Chironomidae</taxon>
        <taxon>Chironominae</taxon>
        <taxon>Polypedilum</taxon>
        <taxon>Polypedilum</taxon>
    </lineage>
</organism>
<keyword evidence="5" id="KW-0999">Mitochondrion inner membrane</keyword>
<keyword evidence="3" id="KW-0813">Transport</keyword>
<dbReference type="GO" id="GO:0005743">
    <property type="term" value="C:mitochondrial inner membrane"/>
    <property type="evidence" value="ECO:0007669"/>
    <property type="project" value="UniProtKB-SubCell"/>
</dbReference>
<keyword evidence="6" id="KW-0809">Transit peptide</keyword>
<dbReference type="EMBL" id="JADBJN010000001">
    <property type="protein sequence ID" value="KAG5681363.1"/>
    <property type="molecule type" value="Genomic_DNA"/>
</dbReference>
<reference evidence="12" key="1">
    <citation type="submission" date="2021-03" db="EMBL/GenBank/DDBJ databases">
        <title>Chromosome level genome of the anhydrobiotic midge Polypedilum vanderplanki.</title>
        <authorList>
            <person name="Yoshida Y."/>
            <person name="Kikawada T."/>
            <person name="Gusev O."/>
        </authorList>
    </citation>
    <scope>NUCLEOTIDE SEQUENCE</scope>
    <source>
        <strain evidence="12">NIAS01</strain>
        <tissue evidence="12">Whole body or cell culture</tissue>
    </source>
</reference>
<sequence length="210" mass="22682">MACANKLGLLARNISSSSVAQQLVKPPIQVFGIEGRYATALFSAASKTKALDAVEKDLTSFQTSFKSDPKLRDFILNPTIKRNAKAAALKDVASKVKFNPATGFLLEALAENGRLNKLDNVINAFKLMMSANRGEVVCEVITAKPLDNSQRKDLEAQLKKFVKSNESIQLTAKVDPSIIGGMIVSIGDKYVDMSVASKIKKYSDLISAAV</sequence>
<evidence type="ECO:0000256" key="9">
    <source>
        <dbReference type="ARBA" id="ARBA00023136"/>
    </source>
</evidence>
<evidence type="ECO:0000256" key="3">
    <source>
        <dbReference type="ARBA" id="ARBA00022448"/>
    </source>
</evidence>
<keyword evidence="8" id="KW-0496">Mitochondrion</keyword>
<evidence type="ECO:0000313" key="12">
    <source>
        <dbReference type="EMBL" id="KAG5681363.1"/>
    </source>
</evidence>
<accession>A0A9J6CHZ0</accession>
<evidence type="ECO:0000256" key="6">
    <source>
        <dbReference type="ARBA" id="ARBA00022946"/>
    </source>
</evidence>
<gene>
    <name evidence="12" type="ORF">PVAND_010805</name>
</gene>
<dbReference type="GO" id="GO:0046933">
    <property type="term" value="F:proton-transporting ATP synthase activity, rotational mechanism"/>
    <property type="evidence" value="ECO:0007669"/>
    <property type="project" value="InterPro"/>
</dbReference>
<dbReference type="NCBIfam" id="TIGR01145">
    <property type="entry name" value="ATP_synt_delta"/>
    <property type="match status" value="1"/>
</dbReference>
<name>A0A9J6CHZ0_POLVA</name>
<keyword evidence="10" id="KW-0066">ATP synthesis</keyword>
<evidence type="ECO:0000313" key="13">
    <source>
        <dbReference type="Proteomes" id="UP001107558"/>
    </source>
</evidence>
<dbReference type="SUPFAM" id="SSF47928">
    <property type="entry name" value="N-terminal domain of the delta subunit of the F1F0-ATP synthase"/>
    <property type="match status" value="1"/>
</dbReference>
<dbReference type="HAMAP" id="MF_01416">
    <property type="entry name" value="ATP_synth_delta_bact"/>
    <property type="match status" value="1"/>
</dbReference>
<dbReference type="PANTHER" id="PTHR11910">
    <property type="entry name" value="ATP SYNTHASE DELTA CHAIN"/>
    <property type="match status" value="1"/>
</dbReference>
<evidence type="ECO:0000256" key="5">
    <source>
        <dbReference type="ARBA" id="ARBA00022792"/>
    </source>
</evidence>
<protein>
    <recommendedName>
        <fullName evidence="11">Oligomycin sensitivity conferral protein</fullName>
    </recommendedName>
</protein>
<comment type="subcellular location">
    <subcellularLocation>
        <location evidence="1">Mitochondrion inner membrane</location>
    </subcellularLocation>
</comment>
<keyword evidence="4" id="KW-0375">Hydrogen ion transport</keyword>
<evidence type="ECO:0000256" key="4">
    <source>
        <dbReference type="ARBA" id="ARBA00022781"/>
    </source>
</evidence>
<dbReference type="OrthoDB" id="1262810at2759"/>
<dbReference type="FunFam" id="1.10.520.20:FF:000002">
    <property type="entry name" value="ATP synthase subunit O, mitochondrial"/>
    <property type="match status" value="1"/>
</dbReference>
<keyword evidence="9" id="KW-0472">Membrane</keyword>
<keyword evidence="7" id="KW-0406">Ion transport</keyword>
<dbReference type="AlphaFoldDB" id="A0A9J6CHZ0"/>
<dbReference type="Gene3D" id="1.10.520.20">
    <property type="entry name" value="N-terminal domain of the delta subunit of the F1F0-ATP synthase"/>
    <property type="match status" value="1"/>
</dbReference>
<comment type="caution">
    <text evidence="12">The sequence shown here is derived from an EMBL/GenBank/DDBJ whole genome shotgun (WGS) entry which is preliminary data.</text>
</comment>
<dbReference type="InterPro" id="IPR000711">
    <property type="entry name" value="ATPase_OSCP/dsu"/>
</dbReference>
<proteinExistence type="inferred from homology"/>
<evidence type="ECO:0000256" key="1">
    <source>
        <dbReference type="ARBA" id="ARBA00004273"/>
    </source>
</evidence>
<dbReference type="InterPro" id="IPR026015">
    <property type="entry name" value="ATP_synth_OSCP/delta_N_sf"/>
</dbReference>
<evidence type="ECO:0000256" key="8">
    <source>
        <dbReference type="ARBA" id="ARBA00023128"/>
    </source>
</evidence>
<dbReference type="Pfam" id="PF00213">
    <property type="entry name" value="OSCP"/>
    <property type="match status" value="1"/>
</dbReference>